<evidence type="ECO:0000313" key="2">
    <source>
        <dbReference type="Proteomes" id="UP000504610"/>
    </source>
</evidence>
<proteinExistence type="predicted"/>
<dbReference type="RefSeq" id="XP_056867266.1">
    <property type="nucleotide sequence ID" value="XM_057011286.1"/>
</dbReference>
<organism evidence="2 3">
    <name type="scientific">Raphanus sativus</name>
    <name type="common">Radish</name>
    <name type="synonym">Raphanus raphanistrum var. sativus</name>
    <dbReference type="NCBI Taxonomy" id="3726"/>
    <lineage>
        <taxon>Eukaryota</taxon>
        <taxon>Viridiplantae</taxon>
        <taxon>Streptophyta</taxon>
        <taxon>Embryophyta</taxon>
        <taxon>Tracheophyta</taxon>
        <taxon>Spermatophyta</taxon>
        <taxon>Magnoliopsida</taxon>
        <taxon>eudicotyledons</taxon>
        <taxon>Gunneridae</taxon>
        <taxon>Pentapetalae</taxon>
        <taxon>rosids</taxon>
        <taxon>malvids</taxon>
        <taxon>Brassicales</taxon>
        <taxon>Brassicaceae</taxon>
        <taxon>Brassiceae</taxon>
        <taxon>Raphanus</taxon>
    </lineage>
</organism>
<evidence type="ECO:0000256" key="1">
    <source>
        <dbReference type="SAM" id="MobiDB-lite"/>
    </source>
</evidence>
<dbReference type="Proteomes" id="UP000504610">
    <property type="component" value="Chromosome 5"/>
</dbReference>
<gene>
    <name evidence="3" type="primary">LOC108816320</name>
</gene>
<feature type="region of interest" description="Disordered" evidence="1">
    <location>
        <begin position="154"/>
        <end position="175"/>
    </location>
</feature>
<dbReference type="KEGG" id="rsz:108816320"/>
<dbReference type="Gene3D" id="2.40.50.140">
    <property type="entry name" value="Nucleic acid-binding proteins"/>
    <property type="match status" value="1"/>
</dbReference>
<dbReference type="OrthoDB" id="1113984at2759"/>
<reference evidence="3" key="2">
    <citation type="submission" date="2025-08" db="UniProtKB">
        <authorList>
            <consortium name="RefSeq"/>
        </authorList>
    </citation>
    <scope>IDENTIFICATION</scope>
    <source>
        <tissue evidence="3">Leaf</tissue>
    </source>
</reference>
<dbReference type="InterPro" id="IPR012340">
    <property type="entry name" value="NA-bd_OB-fold"/>
</dbReference>
<dbReference type="AlphaFoldDB" id="A0A9W3DU65"/>
<protein>
    <submittedName>
        <fullName evidence="3">Uncharacterized protein LOC108816320</fullName>
    </submittedName>
</protein>
<name>A0A9W3DU65_RAPSA</name>
<keyword evidence="2" id="KW-1185">Reference proteome</keyword>
<dbReference type="SUPFAM" id="SSF50249">
    <property type="entry name" value="Nucleic acid-binding proteins"/>
    <property type="match status" value="1"/>
</dbReference>
<reference evidence="2" key="1">
    <citation type="journal article" date="2019" name="Database">
        <title>The radish genome database (RadishGD): an integrated information resource for radish genomics.</title>
        <authorList>
            <person name="Yu H.J."/>
            <person name="Baek S."/>
            <person name="Lee Y.J."/>
            <person name="Cho A."/>
            <person name="Mun J.H."/>
        </authorList>
    </citation>
    <scope>NUCLEOTIDE SEQUENCE [LARGE SCALE GENOMIC DNA]</scope>
    <source>
        <strain evidence="2">cv. WK10039</strain>
    </source>
</reference>
<accession>A0A9W3DU65</accession>
<evidence type="ECO:0000313" key="3">
    <source>
        <dbReference type="RefSeq" id="XP_056867266.1"/>
    </source>
</evidence>
<dbReference type="GeneID" id="108816320"/>
<sequence length="175" mass="18652">MCSKKVQEISSFTCVVCNVTNAVAALRYRVKLSASDSTDTTSILPFDVEMAKLTSIHASEAAQIVGIGVDARVDTDLPGCLADIERFPAQVERFQLSFKHQTFTISRIFPQRALTPMPAFAIADGINVPEVALPGAVATGTIVDVGEPRTAVDGLSASDVSTGKRPAPARRSWCQ</sequence>